<keyword evidence="2" id="KW-1185">Reference proteome</keyword>
<dbReference type="PROSITE" id="PS51257">
    <property type="entry name" value="PROKAR_LIPOPROTEIN"/>
    <property type="match status" value="1"/>
</dbReference>
<dbReference type="OrthoDB" id="9554036at2"/>
<accession>A0A1K2A5S7</accession>
<dbReference type="Gene3D" id="3.10.28.20">
    <property type="entry name" value="Acetamidase/Formamidase-like domains"/>
    <property type="match status" value="1"/>
</dbReference>
<evidence type="ECO:0008006" key="3">
    <source>
        <dbReference type="Google" id="ProtNLM"/>
    </source>
</evidence>
<proteinExistence type="predicted"/>
<organism evidence="1 2">
    <name type="scientific">Marinospirillum alkaliphilum DSM 21637</name>
    <dbReference type="NCBI Taxonomy" id="1122209"/>
    <lineage>
        <taxon>Bacteria</taxon>
        <taxon>Pseudomonadati</taxon>
        <taxon>Pseudomonadota</taxon>
        <taxon>Gammaproteobacteria</taxon>
        <taxon>Oceanospirillales</taxon>
        <taxon>Oceanospirillaceae</taxon>
        <taxon>Marinospirillum</taxon>
    </lineage>
</organism>
<dbReference type="RefSeq" id="WP_072327264.1">
    <property type="nucleotide sequence ID" value="NZ_FPJW01000017.1"/>
</dbReference>
<evidence type="ECO:0000313" key="1">
    <source>
        <dbReference type="EMBL" id="SFX81037.1"/>
    </source>
</evidence>
<reference evidence="1 2" key="1">
    <citation type="submission" date="2016-11" db="EMBL/GenBank/DDBJ databases">
        <authorList>
            <person name="Jaros S."/>
            <person name="Januszkiewicz K."/>
            <person name="Wedrychowicz H."/>
        </authorList>
    </citation>
    <scope>NUCLEOTIDE SEQUENCE [LARGE SCALE GENOMIC DNA]</scope>
    <source>
        <strain evidence="1 2">DSM 21637</strain>
    </source>
</reference>
<name>A0A1K2A5S7_9GAMM</name>
<dbReference type="EMBL" id="FPJW01000017">
    <property type="protein sequence ID" value="SFX81037.1"/>
    <property type="molecule type" value="Genomic_DNA"/>
</dbReference>
<dbReference type="Proteomes" id="UP000182350">
    <property type="component" value="Unassembled WGS sequence"/>
</dbReference>
<dbReference type="STRING" id="1122209.SAMN02745752_02951"/>
<dbReference type="AlphaFoldDB" id="A0A1K2A5S7"/>
<sequence length="141" mass="15495">MQVIKRAMLLLLVMVFFLLGGCTSPSTTSVTSADSMRPLWVDKPHTEAGLVGLGQAGRHFRGPQAQRDLAMQRALDEIARQQGVTIRGQSVSRDSLSGGMSTSRYDVVSVQTVDGQQVRASVRYEWHDKDADVLYILMVAD</sequence>
<gene>
    <name evidence="1" type="ORF">SAMN02745752_02951</name>
</gene>
<protein>
    <recommendedName>
        <fullName evidence="3">LPP20 lipoprotein</fullName>
    </recommendedName>
</protein>
<evidence type="ECO:0000313" key="2">
    <source>
        <dbReference type="Proteomes" id="UP000182350"/>
    </source>
</evidence>